<dbReference type="Proteomes" id="UP000824120">
    <property type="component" value="Chromosome 6"/>
</dbReference>
<dbReference type="GO" id="GO:0005737">
    <property type="term" value="C:cytoplasm"/>
    <property type="evidence" value="ECO:0007669"/>
    <property type="project" value="TreeGrafter"/>
</dbReference>
<dbReference type="InterPro" id="IPR045107">
    <property type="entry name" value="SAC3/GANP/THP3"/>
</dbReference>
<keyword evidence="5" id="KW-1185">Reference proteome</keyword>
<feature type="compositionally biased region" description="Low complexity" evidence="1">
    <location>
        <begin position="12"/>
        <end position="30"/>
    </location>
</feature>
<dbReference type="Gene3D" id="1.25.40.990">
    <property type="match status" value="1"/>
</dbReference>
<evidence type="ECO:0000313" key="4">
    <source>
        <dbReference type="EMBL" id="KAG5601409.1"/>
    </source>
</evidence>
<feature type="transmembrane region" description="Helical" evidence="2">
    <location>
        <begin position="580"/>
        <end position="600"/>
    </location>
</feature>
<sequence length="636" mass="72877">MAGRSQPPYRPRPNFSSSSSRSFHPSQPSRNSQSHHTKNVNSSTPNSTQIQNNASDKKTSSSSWNKSIDEDIDGIKNLVGTCPFMCPVEEREKRERLRDLAVFERLHGNPRQSSPSLAVKKFCRTISVKTLQDSDVRPLSVLEDTLNYLCNLLDSTEHPFEVVHDFIFDRMRSIRQDLSMQNISCSRVVSMYERMVKFHIISQHKLRRCSGSNISSLSYLNMEQLTKALATLFNLYEANRTTASIFENEADFFSFYVLLHLDSKTQGTGETLSLWFRRVPSHIMKSTEMNFARKILRYFKLGFYKKFIHTTESEASYLQYCIIEPSINEVRALAISCVNYGGYKPQPFPLATLSKLLMMKEWDVASFCNDSGLQTSIDEEGNSCLPTKQTTLIHPNGGLHKYYPLESERFESNTMQTSELLMSSPLSITLSSSLRSSLPLHRYVSISNVLCTRHLYLRQKQFPSRHLLRLCSVNSDHNGSDEIEKIWCCRRIIIWTTKYCILPYYLSYRVNYIYLSDYFRLHDTTALLNNSIWFIHLVLISFFPRFYVAPSPGRMGYLAAVERFLKVIAMVWAGSQVTKIVRAGGALALAPFVDTGLSWFTTKMKFESQGKAFAVVAGFCFALAFMLFLIITLLWA</sequence>
<dbReference type="AlphaFoldDB" id="A0A9J5YLZ8"/>
<comment type="caution">
    <text evidence="4">The sequence shown here is derived from an EMBL/GenBank/DDBJ whole genome shotgun (WGS) entry which is preliminary data.</text>
</comment>
<dbReference type="PANTHER" id="PTHR12436">
    <property type="entry name" value="80 KDA MCM3-ASSOCIATED PROTEIN"/>
    <property type="match status" value="1"/>
</dbReference>
<protein>
    <recommendedName>
        <fullName evidence="3">SAC3/GANP/THP3 conserved domain-containing protein</fullName>
    </recommendedName>
</protein>
<dbReference type="InterPro" id="IPR005062">
    <property type="entry name" value="SAC3/GANP/THP3_conserved"/>
</dbReference>
<accession>A0A9J5YLZ8</accession>
<dbReference type="GO" id="GO:0070390">
    <property type="term" value="C:transcription export complex 2"/>
    <property type="evidence" value="ECO:0007669"/>
    <property type="project" value="TreeGrafter"/>
</dbReference>
<evidence type="ECO:0000256" key="2">
    <source>
        <dbReference type="SAM" id="Phobius"/>
    </source>
</evidence>
<dbReference type="GO" id="GO:0006406">
    <property type="term" value="P:mRNA export from nucleus"/>
    <property type="evidence" value="ECO:0007669"/>
    <property type="project" value="TreeGrafter"/>
</dbReference>
<evidence type="ECO:0000259" key="3">
    <source>
        <dbReference type="Pfam" id="PF03399"/>
    </source>
</evidence>
<name>A0A9J5YLZ8_SOLCO</name>
<dbReference type="PANTHER" id="PTHR12436:SF3">
    <property type="entry name" value="GERMINAL-CENTER ASSOCIATED NUCLEAR PROTEIN"/>
    <property type="match status" value="1"/>
</dbReference>
<gene>
    <name evidence="4" type="ORF">H5410_032779</name>
</gene>
<dbReference type="OrthoDB" id="264795at2759"/>
<dbReference type="Pfam" id="PF03399">
    <property type="entry name" value="SAC3_GANP"/>
    <property type="match status" value="1"/>
</dbReference>
<evidence type="ECO:0000256" key="1">
    <source>
        <dbReference type="SAM" id="MobiDB-lite"/>
    </source>
</evidence>
<proteinExistence type="predicted"/>
<dbReference type="EMBL" id="JACXVP010000006">
    <property type="protein sequence ID" value="KAG5601409.1"/>
    <property type="molecule type" value="Genomic_DNA"/>
</dbReference>
<organism evidence="4 5">
    <name type="scientific">Solanum commersonii</name>
    <name type="common">Commerson's wild potato</name>
    <name type="synonym">Commerson's nightshade</name>
    <dbReference type="NCBI Taxonomy" id="4109"/>
    <lineage>
        <taxon>Eukaryota</taxon>
        <taxon>Viridiplantae</taxon>
        <taxon>Streptophyta</taxon>
        <taxon>Embryophyta</taxon>
        <taxon>Tracheophyta</taxon>
        <taxon>Spermatophyta</taxon>
        <taxon>Magnoliopsida</taxon>
        <taxon>eudicotyledons</taxon>
        <taxon>Gunneridae</taxon>
        <taxon>Pentapetalae</taxon>
        <taxon>asterids</taxon>
        <taxon>lamiids</taxon>
        <taxon>Solanales</taxon>
        <taxon>Solanaceae</taxon>
        <taxon>Solanoideae</taxon>
        <taxon>Solaneae</taxon>
        <taxon>Solanum</taxon>
    </lineage>
</organism>
<feature type="region of interest" description="Disordered" evidence="1">
    <location>
        <begin position="1"/>
        <end position="66"/>
    </location>
</feature>
<reference evidence="4 5" key="1">
    <citation type="submission" date="2020-09" db="EMBL/GenBank/DDBJ databases">
        <title>De no assembly of potato wild relative species, Solanum commersonii.</title>
        <authorList>
            <person name="Cho K."/>
        </authorList>
    </citation>
    <scope>NUCLEOTIDE SEQUENCE [LARGE SCALE GENOMIC DNA]</scope>
    <source>
        <strain evidence="4">LZ3.2</strain>
        <tissue evidence="4">Leaf</tissue>
    </source>
</reference>
<keyword evidence="2" id="KW-1133">Transmembrane helix</keyword>
<keyword evidence="2" id="KW-0472">Membrane</keyword>
<feature type="transmembrane region" description="Helical" evidence="2">
    <location>
        <begin position="612"/>
        <end position="635"/>
    </location>
</feature>
<feature type="domain" description="SAC3/GANP/THP3 conserved" evidence="3">
    <location>
        <begin position="85"/>
        <end position="375"/>
    </location>
</feature>
<keyword evidence="2" id="KW-0812">Transmembrane</keyword>
<feature type="compositionally biased region" description="Polar residues" evidence="1">
    <location>
        <begin position="39"/>
        <end position="66"/>
    </location>
</feature>
<feature type="transmembrane region" description="Helical" evidence="2">
    <location>
        <begin position="531"/>
        <end position="548"/>
    </location>
</feature>
<evidence type="ECO:0000313" key="5">
    <source>
        <dbReference type="Proteomes" id="UP000824120"/>
    </source>
</evidence>